<proteinExistence type="predicted"/>
<name>A0A9E6ZJG2_9FLAO</name>
<gene>
    <name evidence="2" type="ORF">MQE35_13235</name>
</gene>
<protein>
    <submittedName>
        <fullName evidence="2">Spliceosome-associated CWC15 family protein</fullName>
    </submittedName>
</protein>
<keyword evidence="3" id="KW-1185">Reference proteome</keyword>
<accession>A0A9E6ZJG2</accession>
<evidence type="ECO:0000256" key="1">
    <source>
        <dbReference type="SAM" id="Coils"/>
    </source>
</evidence>
<dbReference type="Proteomes" id="UP000831290">
    <property type="component" value="Chromosome"/>
</dbReference>
<evidence type="ECO:0000313" key="3">
    <source>
        <dbReference type="Proteomes" id="UP000831290"/>
    </source>
</evidence>
<keyword evidence="1" id="KW-0175">Coiled coil</keyword>
<organism evidence="2 3">
    <name type="scientific">Abyssalbus ytuae</name>
    <dbReference type="NCBI Taxonomy" id="2926907"/>
    <lineage>
        <taxon>Bacteria</taxon>
        <taxon>Pseudomonadati</taxon>
        <taxon>Bacteroidota</taxon>
        <taxon>Flavobacteriia</taxon>
        <taxon>Flavobacteriales</taxon>
        <taxon>Flavobacteriaceae</taxon>
        <taxon>Abyssalbus</taxon>
    </lineage>
</organism>
<reference evidence="2" key="1">
    <citation type="submission" date="2022-03" db="EMBL/GenBank/DDBJ databases">
        <title>Description of Abyssus ytuae gen. nov., sp. nov., a novel member of the family Flavobacteriaceae isolated from the sediment of Mariana Trench.</title>
        <authorList>
            <person name="Zhang J."/>
            <person name="Xu X."/>
        </authorList>
    </citation>
    <scope>NUCLEOTIDE SEQUENCE</scope>
    <source>
        <strain evidence="2">MT3330</strain>
    </source>
</reference>
<dbReference type="RefSeq" id="WP_255841927.1">
    <property type="nucleotide sequence ID" value="NZ_CP094358.1"/>
</dbReference>
<dbReference type="KEGG" id="fbm:MQE35_13235"/>
<dbReference type="AlphaFoldDB" id="A0A9E6ZJG2"/>
<feature type="coiled-coil region" evidence="1">
    <location>
        <begin position="26"/>
        <end position="60"/>
    </location>
</feature>
<sequence>MQRLKIVIACMVLLLIGFCAGQYSYYQQKENDLKEIVRELEKIRKEIENKRVERKNAVSLLNVYD</sequence>
<dbReference type="EMBL" id="CP094358">
    <property type="protein sequence ID" value="UOB16697.1"/>
    <property type="molecule type" value="Genomic_DNA"/>
</dbReference>
<evidence type="ECO:0000313" key="2">
    <source>
        <dbReference type="EMBL" id="UOB16697.1"/>
    </source>
</evidence>